<accession>A0ABQ4CVX1</accession>
<dbReference type="Gene3D" id="3.40.50.1000">
    <property type="entry name" value="HAD superfamily/HAD-like"/>
    <property type="match status" value="1"/>
</dbReference>
<sequence length="243" mass="25962">MPERAPVRAILVLMTDFDEDSRRPAAVLFDMDGTLLDSEQVWDIGLRELAREYGGELSDPARLAMVGGDMDSSMAILHADIDQPWRDKDVSAAWLVSRMAELFLTELRWRPGARELLATVHDAGIPAALVTNTGRALVDIAIEVIGRQWFAAVVCGDEVTAGKPDPEPYLMAARLLDVPIERCVAIEDSPTGVTSALAAGAAVIAVPHDAAVTPRRGVHVLDSLTTVDLPLLAALSDGAVPAP</sequence>
<dbReference type="InterPro" id="IPR036412">
    <property type="entry name" value="HAD-like_sf"/>
</dbReference>
<name>A0ABQ4CVX1_9ACTN</name>
<dbReference type="PANTHER" id="PTHR18901">
    <property type="entry name" value="2-DEOXYGLUCOSE-6-PHOSPHATE PHOSPHATASE 2"/>
    <property type="match status" value="1"/>
</dbReference>
<reference evidence="1 2" key="1">
    <citation type="submission" date="2021-01" db="EMBL/GenBank/DDBJ databases">
        <title>Whole genome shotgun sequence of Asanoa siamensis NBRC 107932.</title>
        <authorList>
            <person name="Komaki H."/>
            <person name="Tamura T."/>
        </authorList>
    </citation>
    <scope>NUCLEOTIDE SEQUENCE [LARGE SCALE GENOMIC DNA]</scope>
    <source>
        <strain evidence="1 2">NBRC 107932</strain>
    </source>
</reference>
<dbReference type="Gene3D" id="1.10.150.240">
    <property type="entry name" value="Putative phosphatase, domain 2"/>
    <property type="match status" value="1"/>
</dbReference>
<dbReference type="CDD" id="cd07505">
    <property type="entry name" value="HAD_BPGM-like"/>
    <property type="match status" value="1"/>
</dbReference>
<organism evidence="1 2">
    <name type="scientific">Asanoa siamensis</name>
    <dbReference type="NCBI Taxonomy" id="926357"/>
    <lineage>
        <taxon>Bacteria</taxon>
        <taxon>Bacillati</taxon>
        <taxon>Actinomycetota</taxon>
        <taxon>Actinomycetes</taxon>
        <taxon>Micromonosporales</taxon>
        <taxon>Micromonosporaceae</taxon>
        <taxon>Asanoa</taxon>
    </lineage>
</organism>
<dbReference type="PANTHER" id="PTHR18901:SF38">
    <property type="entry name" value="PSEUDOURIDINE-5'-PHOSPHATASE"/>
    <property type="match status" value="1"/>
</dbReference>
<dbReference type="EMBL" id="BONE01000043">
    <property type="protein sequence ID" value="GIF75415.1"/>
    <property type="molecule type" value="Genomic_DNA"/>
</dbReference>
<evidence type="ECO:0000313" key="1">
    <source>
        <dbReference type="EMBL" id="GIF75415.1"/>
    </source>
</evidence>
<dbReference type="SFLD" id="SFLDG01129">
    <property type="entry name" value="C1.5:_HAD__Beta-PGM__Phosphata"/>
    <property type="match status" value="1"/>
</dbReference>
<proteinExistence type="predicted"/>
<comment type="caution">
    <text evidence="1">The sequence shown here is derived from an EMBL/GenBank/DDBJ whole genome shotgun (WGS) entry which is preliminary data.</text>
</comment>
<keyword evidence="2" id="KW-1185">Reference proteome</keyword>
<dbReference type="SUPFAM" id="SSF56784">
    <property type="entry name" value="HAD-like"/>
    <property type="match status" value="1"/>
</dbReference>
<protein>
    <submittedName>
        <fullName evidence="1">Haloacid dehalogenase</fullName>
    </submittedName>
</protein>
<dbReference type="PRINTS" id="PR00413">
    <property type="entry name" value="HADHALOGNASE"/>
</dbReference>
<dbReference type="InterPro" id="IPR023198">
    <property type="entry name" value="PGP-like_dom2"/>
</dbReference>
<dbReference type="InterPro" id="IPR006439">
    <property type="entry name" value="HAD-SF_hydro_IA"/>
</dbReference>
<evidence type="ECO:0000313" key="2">
    <source>
        <dbReference type="Proteomes" id="UP000604117"/>
    </source>
</evidence>
<dbReference type="NCBIfam" id="TIGR01509">
    <property type="entry name" value="HAD-SF-IA-v3"/>
    <property type="match status" value="1"/>
</dbReference>
<dbReference type="InterPro" id="IPR023214">
    <property type="entry name" value="HAD_sf"/>
</dbReference>
<dbReference type="Proteomes" id="UP000604117">
    <property type="component" value="Unassembled WGS sequence"/>
</dbReference>
<gene>
    <name evidence="1" type="ORF">Asi02nite_49330</name>
</gene>
<dbReference type="Pfam" id="PF00702">
    <property type="entry name" value="Hydrolase"/>
    <property type="match status" value="1"/>
</dbReference>
<dbReference type="SFLD" id="SFLDS00003">
    <property type="entry name" value="Haloacid_Dehalogenase"/>
    <property type="match status" value="1"/>
</dbReference>